<comment type="similarity">
    <text evidence="1">Belongs to the peptidase S51 family.</text>
</comment>
<dbReference type="CDD" id="cd03146">
    <property type="entry name" value="GAT1_Peptidase_E"/>
    <property type="match status" value="1"/>
</dbReference>
<reference evidence="5" key="1">
    <citation type="submission" date="2017-06" db="EMBL/GenBank/DDBJ databases">
        <authorList>
            <person name="Kim H.J."/>
            <person name="Triplett B.A."/>
        </authorList>
    </citation>
    <scope>NUCLEOTIDE SEQUENCE [LARGE SCALE GENOMIC DNA]</scope>
    <source>
        <strain evidence="5">CGMCC 4.5593</strain>
    </source>
</reference>
<gene>
    <name evidence="5" type="ORF">SAMN05421812_113147</name>
</gene>
<keyword evidence="6" id="KW-1185">Reference proteome</keyword>
<dbReference type="Gene3D" id="3.40.50.880">
    <property type="match status" value="1"/>
</dbReference>
<dbReference type="OrthoDB" id="9778515at2"/>
<dbReference type="GO" id="GO:0006508">
    <property type="term" value="P:proteolysis"/>
    <property type="evidence" value="ECO:0007669"/>
    <property type="project" value="UniProtKB-KW"/>
</dbReference>
<keyword evidence="3" id="KW-0378">Hydrolase</keyword>
<name>A0A239P3Q7_9ACTN</name>
<evidence type="ECO:0000256" key="4">
    <source>
        <dbReference type="ARBA" id="ARBA00022825"/>
    </source>
</evidence>
<organism evidence="5 6">
    <name type="scientific">Asanoa hainanensis</name>
    <dbReference type="NCBI Taxonomy" id="560556"/>
    <lineage>
        <taxon>Bacteria</taxon>
        <taxon>Bacillati</taxon>
        <taxon>Actinomycetota</taxon>
        <taxon>Actinomycetes</taxon>
        <taxon>Micromonosporales</taxon>
        <taxon>Micromonosporaceae</taxon>
        <taxon>Asanoa</taxon>
    </lineage>
</organism>
<dbReference type="GO" id="GO:0008236">
    <property type="term" value="F:serine-type peptidase activity"/>
    <property type="evidence" value="ECO:0007669"/>
    <property type="project" value="UniProtKB-KW"/>
</dbReference>
<dbReference type="PANTHER" id="PTHR20842">
    <property type="entry name" value="PROTEASE S51 ALPHA-ASPARTYL DIPEPTIDASE"/>
    <property type="match status" value="1"/>
</dbReference>
<evidence type="ECO:0000256" key="1">
    <source>
        <dbReference type="ARBA" id="ARBA00006534"/>
    </source>
</evidence>
<dbReference type="EMBL" id="FZPH01000013">
    <property type="protein sequence ID" value="SNT61612.1"/>
    <property type="molecule type" value="Genomic_DNA"/>
</dbReference>
<dbReference type="InterPro" id="IPR029062">
    <property type="entry name" value="Class_I_gatase-like"/>
</dbReference>
<proteinExistence type="inferred from homology"/>
<accession>A0A239P3Q7</accession>
<keyword evidence="4" id="KW-0720">Serine protease</keyword>
<keyword evidence="2" id="KW-0645">Protease</keyword>
<dbReference type="RefSeq" id="WP_089253566.1">
    <property type="nucleotide sequence ID" value="NZ_FZPH01000013.1"/>
</dbReference>
<protein>
    <submittedName>
        <fullName evidence="5">Peptidase E</fullName>
    </submittedName>
</protein>
<evidence type="ECO:0000256" key="2">
    <source>
        <dbReference type="ARBA" id="ARBA00022670"/>
    </source>
</evidence>
<evidence type="ECO:0000256" key="3">
    <source>
        <dbReference type="ARBA" id="ARBA00022801"/>
    </source>
</evidence>
<sequence length="245" mass="26187">MIKGVSRPPQIFAVSPAARPAGTPPDQRSALLNHAISLTGVPRAKVCFVTTAVGDDPAAIASLYTVLRDSTDAEPSHLQLFPQPNVRDVRSFLLSRDLIWVSGGSVVNLLAVWRAHRLDEIMRDCWEAGVLLGGGSAGSICWHTGGTTDSFSDDLDPVTDALGFLPHSNGVHHDYAHQPRRALFQRLVDDGTLPPGYATDDGVGLHYVGTELVEAVTSAPGGDAYRVEPGTHQPLHARVIAQRPV</sequence>
<evidence type="ECO:0000313" key="5">
    <source>
        <dbReference type="EMBL" id="SNT61612.1"/>
    </source>
</evidence>
<dbReference type="Pfam" id="PF03575">
    <property type="entry name" value="Peptidase_S51"/>
    <property type="match status" value="1"/>
</dbReference>
<dbReference type="AlphaFoldDB" id="A0A239P3Q7"/>
<dbReference type="SUPFAM" id="SSF52317">
    <property type="entry name" value="Class I glutamine amidotransferase-like"/>
    <property type="match status" value="1"/>
</dbReference>
<dbReference type="Proteomes" id="UP000198362">
    <property type="component" value="Unassembled WGS sequence"/>
</dbReference>
<dbReference type="PANTHER" id="PTHR20842:SF0">
    <property type="entry name" value="ALPHA-ASPARTYL DIPEPTIDASE"/>
    <property type="match status" value="1"/>
</dbReference>
<evidence type="ECO:0000313" key="6">
    <source>
        <dbReference type="Proteomes" id="UP000198362"/>
    </source>
</evidence>
<dbReference type="InterPro" id="IPR005320">
    <property type="entry name" value="Peptidase_S51"/>
</dbReference>